<dbReference type="Proteomes" id="UP000008144">
    <property type="component" value="Unassembled WGS sequence"/>
</dbReference>
<dbReference type="PROSITE" id="PS00063">
    <property type="entry name" value="ALDOKETO_REDUCTASE_3"/>
    <property type="match status" value="1"/>
</dbReference>
<dbReference type="FunCoup" id="H2XUY3">
    <property type="interactions" value="1"/>
</dbReference>
<accession>H2XUY3</accession>
<dbReference type="InParanoid" id="H2XUY3"/>
<dbReference type="GeneTree" id="ENSGT00940000168339"/>
<reference evidence="6" key="2">
    <citation type="submission" date="2025-08" db="UniProtKB">
        <authorList>
            <consortium name="Ensembl"/>
        </authorList>
    </citation>
    <scope>IDENTIFICATION</scope>
</reference>
<dbReference type="PIRSF" id="PIRSF000097">
    <property type="entry name" value="AKR"/>
    <property type="match status" value="1"/>
</dbReference>
<evidence type="ECO:0000259" key="5">
    <source>
        <dbReference type="Pfam" id="PF00248"/>
    </source>
</evidence>
<dbReference type="Pfam" id="PF00248">
    <property type="entry name" value="Aldo_ket_red"/>
    <property type="match status" value="1"/>
</dbReference>
<reference evidence="6" key="3">
    <citation type="submission" date="2025-09" db="UniProtKB">
        <authorList>
            <consortium name="Ensembl"/>
        </authorList>
    </citation>
    <scope>IDENTIFICATION</scope>
</reference>
<organism evidence="6 7">
    <name type="scientific">Ciona intestinalis</name>
    <name type="common">Transparent sea squirt</name>
    <name type="synonym">Ascidia intestinalis</name>
    <dbReference type="NCBI Taxonomy" id="7719"/>
    <lineage>
        <taxon>Eukaryota</taxon>
        <taxon>Metazoa</taxon>
        <taxon>Chordata</taxon>
        <taxon>Tunicata</taxon>
        <taxon>Ascidiacea</taxon>
        <taxon>Phlebobranchia</taxon>
        <taxon>Cionidae</taxon>
        <taxon>Ciona</taxon>
    </lineage>
</organism>
<evidence type="ECO:0000313" key="6">
    <source>
        <dbReference type="Ensembl" id="ENSCINP00000033467.1"/>
    </source>
</evidence>
<dbReference type="PROSITE" id="PS00062">
    <property type="entry name" value="ALDOKETO_REDUCTASE_2"/>
    <property type="match status" value="1"/>
</dbReference>
<evidence type="ECO:0000256" key="4">
    <source>
        <dbReference type="PIRSR" id="PIRSR000097-3"/>
    </source>
</evidence>
<keyword evidence="7" id="KW-1185">Reference proteome</keyword>
<reference evidence="7" key="1">
    <citation type="journal article" date="2002" name="Science">
        <title>The draft genome of Ciona intestinalis: insights into chordate and vertebrate origins.</title>
        <authorList>
            <person name="Dehal P."/>
            <person name="Satou Y."/>
            <person name="Campbell R.K."/>
            <person name="Chapman J."/>
            <person name="Degnan B."/>
            <person name="De Tomaso A."/>
            <person name="Davidson B."/>
            <person name="Di Gregorio A."/>
            <person name="Gelpke M."/>
            <person name="Goodstein D.M."/>
            <person name="Harafuji N."/>
            <person name="Hastings K.E."/>
            <person name="Ho I."/>
            <person name="Hotta K."/>
            <person name="Huang W."/>
            <person name="Kawashima T."/>
            <person name="Lemaire P."/>
            <person name="Martinez D."/>
            <person name="Meinertzhagen I.A."/>
            <person name="Necula S."/>
            <person name="Nonaka M."/>
            <person name="Putnam N."/>
            <person name="Rash S."/>
            <person name="Saiga H."/>
            <person name="Satake M."/>
            <person name="Terry A."/>
            <person name="Yamada L."/>
            <person name="Wang H.G."/>
            <person name="Awazu S."/>
            <person name="Azumi K."/>
            <person name="Boore J."/>
            <person name="Branno M."/>
            <person name="Chin-Bow S."/>
            <person name="DeSantis R."/>
            <person name="Doyle S."/>
            <person name="Francino P."/>
            <person name="Keys D.N."/>
            <person name="Haga S."/>
            <person name="Hayashi H."/>
            <person name="Hino K."/>
            <person name="Imai K.S."/>
            <person name="Inaba K."/>
            <person name="Kano S."/>
            <person name="Kobayashi K."/>
            <person name="Kobayashi M."/>
            <person name="Lee B.I."/>
            <person name="Makabe K.W."/>
            <person name="Manohar C."/>
            <person name="Matassi G."/>
            <person name="Medina M."/>
            <person name="Mochizuki Y."/>
            <person name="Mount S."/>
            <person name="Morishita T."/>
            <person name="Miura S."/>
            <person name="Nakayama A."/>
            <person name="Nishizaka S."/>
            <person name="Nomoto H."/>
            <person name="Ohta F."/>
            <person name="Oishi K."/>
            <person name="Rigoutsos I."/>
            <person name="Sano M."/>
            <person name="Sasaki A."/>
            <person name="Sasakura Y."/>
            <person name="Shoguchi E."/>
            <person name="Shin-i T."/>
            <person name="Spagnuolo A."/>
            <person name="Stainier D."/>
            <person name="Suzuki M.M."/>
            <person name="Tassy O."/>
            <person name="Takatori N."/>
            <person name="Tokuoka M."/>
            <person name="Yagi K."/>
            <person name="Yoshizaki F."/>
            <person name="Wada S."/>
            <person name="Zhang C."/>
            <person name="Hyatt P.D."/>
            <person name="Larimer F."/>
            <person name="Detter C."/>
            <person name="Doggett N."/>
            <person name="Glavina T."/>
            <person name="Hawkins T."/>
            <person name="Richardson P."/>
            <person name="Lucas S."/>
            <person name="Kohara Y."/>
            <person name="Levine M."/>
            <person name="Satoh N."/>
            <person name="Rokhsar D.S."/>
        </authorList>
    </citation>
    <scope>NUCLEOTIDE SEQUENCE [LARGE SCALE GENOMIC DNA]</scope>
</reference>
<dbReference type="AlphaFoldDB" id="H2XUY3"/>
<dbReference type="InterPro" id="IPR020471">
    <property type="entry name" value="AKR"/>
</dbReference>
<evidence type="ECO:0000313" key="7">
    <source>
        <dbReference type="Proteomes" id="UP000008144"/>
    </source>
</evidence>
<dbReference type="Gene3D" id="3.20.20.100">
    <property type="entry name" value="NADP-dependent oxidoreductase domain"/>
    <property type="match status" value="1"/>
</dbReference>
<dbReference type="FunFam" id="3.20.20.100:FF:000034">
    <property type="entry name" value="Chromosome 7, whole genome shotgun sequence"/>
    <property type="match status" value="1"/>
</dbReference>
<dbReference type="SUPFAM" id="SSF51430">
    <property type="entry name" value="NAD(P)-linked oxidoreductase"/>
    <property type="match status" value="1"/>
</dbReference>
<dbReference type="STRING" id="7719.ENSCINP00000033467"/>
<feature type="binding site" evidence="3">
    <location>
        <position position="115"/>
    </location>
    <ligand>
        <name>substrate</name>
    </ligand>
</feature>
<dbReference type="PRINTS" id="PR00069">
    <property type="entry name" value="ALDKETRDTASE"/>
</dbReference>
<dbReference type="OMA" id="CALSECK"/>
<evidence type="ECO:0000256" key="3">
    <source>
        <dbReference type="PIRSR" id="PIRSR000097-2"/>
    </source>
</evidence>
<protein>
    <recommendedName>
        <fullName evidence="5">NADP-dependent oxidoreductase domain-containing protein</fullName>
    </recommendedName>
</protein>
<dbReference type="HOGENOM" id="CLU_023205_0_0_1"/>
<dbReference type="GO" id="GO:0005829">
    <property type="term" value="C:cytosol"/>
    <property type="evidence" value="ECO:0000318"/>
    <property type="project" value="GO_Central"/>
</dbReference>
<sequence length="327" mass="37722">RNMEIPIIELNNGVKMPMVGLGTSKAKKPNELREAVKVAIDAGYRHFDCAWIYGNEKEVGDGIRDKIEDGTVKREDLFIVSKLWRAYSRPELMDECFNESLRRLGVDYFDLYLEHFPNPTMHGGPGVLELIENGKSVEDLSIDYVTVWKNMQKYLESGKARALGVSNFNEFQMSRLLRECDVIPAVNQIESHPYLNNDKLVKLCQSRHIAVVAYCPLGSAERINVSTLGSPLLDDPELNHIALRLGKTPAQVALRFNIQRNILVIPKSVTTSRIKENMDIFDFKLTDDDMKVIYGLNRNRRYLTAHFYNFYAHHKFNPFRYIETREF</sequence>
<dbReference type="InterPro" id="IPR023210">
    <property type="entry name" value="NADP_OxRdtase_dom"/>
</dbReference>
<dbReference type="Ensembl" id="ENSCINT00000034422.1">
    <property type="protein sequence ID" value="ENSCINP00000033467.1"/>
    <property type="gene ID" value="ENSCING00000023138.1"/>
</dbReference>
<dbReference type="InterPro" id="IPR018170">
    <property type="entry name" value="Aldo/ket_reductase_CS"/>
</dbReference>
<feature type="active site" description="Proton donor" evidence="2">
    <location>
        <position position="53"/>
    </location>
</feature>
<dbReference type="InterPro" id="IPR036812">
    <property type="entry name" value="NAD(P)_OxRdtase_dom_sf"/>
</dbReference>
<dbReference type="PANTHER" id="PTHR11732">
    <property type="entry name" value="ALDO/KETO REDUCTASE"/>
    <property type="match status" value="1"/>
</dbReference>
<feature type="domain" description="NADP-dependent oxidoreductase" evidence="5">
    <location>
        <begin position="21"/>
        <end position="295"/>
    </location>
</feature>
<comment type="similarity">
    <text evidence="1">Belongs to the aldo/keto reductase family.</text>
</comment>
<dbReference type="GO" id="GO:0004032">
    <property type="term" value="F:aldose reductase (NADPH) activity"/>
    <property type="evidence" value="ECO:0000318"/>
    <property type="project" value="GO_Central"/>
</dbReference>
<feature type="site" description="Lowers pKa of active site Tyr" evidence="4">
    <location>
        <position position="82"/>
    </location>
</feature>
<evidence type="ECO:0000256" key="2">
    <source>
        <dbReference type="PIRSR" id="PIRSR000097-1"/>
    </source>
</evidence>
<name>H2XUY3_CIOIN</name>
<dbReference type="PROSITE" id="PS00798">
    <property type="entry name" value="ALDOKETO_REDUCTASE_1"/>
    <property type="match status" value="1"/>
</dbReference>
<proteinExistence type="inferred from homology"/>
<evidence type="ECO:0000256" key="1">
    <source>
        <dbReference type="ARBA" id="ARBA00007905"/>
    </source>
</evidence>